<sequence>MPFWPQRAAHCQQIKALAGTGITRNKAAQQIGISYSYLVRLLTAHGIDFPVRGSPK</sequence>
<dbReference type="KEGG" id="pdw:BV82_3108"/>
<proteinExistence type="predicted"/>
<dbReference type="EMBL" id="CP071706">
    <property type="protein sequence ID" value="KDN98948.1"/>
    <property type="molecule type" value="Genomic_DNA"/>
</dbReference>
<keyword evidence="2" id="KW-1185">Reference proteome</keyword>
<dbReference type="GeneID" id="98283239"/>
<evidence type="ECO:0000313" key="1">
    <source>
        <dbReference type="EMBL" id="KDN98948.1"/>
    </source>
</evidence>
<reference evidence="1 2" key="1">
    <citation type="journal article" date="2014" name="Genome Announc.">
        <title>Genome Sequence of Pseudomonas sp. Strain P482, a Tomato Rhizosphere Isolate with Broad-Spectrum Antimicrobial Activity.</title>
        <authorList>
            <person name="Krzyzanowska D.M."/>
            <person name="Ossowicki A."/>
            <person name="Jafra S."/>
        </authorList>
    </citation>
    <scope>NUCLEOTIDE SEQUENCE [LARGE SCALE GENOMIC DNA]</scope>
    <source>
        <strain evidence="1 2">P482</strain>
    </source>
</reference>
<evidence type="ECO:0000313" key="2">
    <source>
        <dbReference type="Proteomes" id="UP000027121"/>
    </source>
</evidence>
<dbReference type="Proteomes" id="UP000027121">
    <property type="component" value="Chromosome"/>
</dbReference>
<reference evidence="1 2" key="2">
    <citation type="journal article" date="2016" name="Front. Microbiol.">
        <title>When Genome-Based Approach Meets the 'Old but Good': Revealing Genes Involved in the Antibacterial Activity of Pseudomonas sp. P482 against Soft Rot Pathogens.</title>
        <authorList>
            <person name="Krzyzanowska D.M."/>
            <person name="Ossowicki A."/>
            <person name="Rajewska M."/>
            <person name="Maciag T."/>
            <person name="Jablonska M."/>
            <person name="Obuchowski M."/>
            <person name="Heeb S."/>
            <person name="Jafra S."/>
        </authorList>
    </citation>
    <scope>NUCLEOTIDE SEQUENCE [LARGE SCALE GENOMIC DNA]</scope>
    <source>
        <strain evidence="1 2">P482</strain>
    </source>
</reference>
<dbReference type="RefSeq" id="WP_158491192.1">
    <property type="nucleotide sequence ID" value="NZ_CP071706.1"/>
</dbReference>
<name>A0AAP0XAC2_9PSED</name>
<accession>A0AAP0XAC2</accession>
<protein>
    <submittedName>
        <fullName evidence="1">Uncharacterized protein</fullName>
    </submittedName>
</protein>
<gene>
    <name evidence="1" type="ORF">BV82_3108</name>
</gene>
<organism evidence="1 2">
    <name type="scientific">Pseudomonas donghuensis</name>
    <dbReference type="NCBI Taxonomy" id="1163398"/>
    <lineage>
        <taxon>Bacteria</taxon>
        <taxon>Pseudomonadati</taxon>
        <taxon>Pseudomonadota</taxon>
        <taxon>Gammaproteobacteria</taxon>
        <taxon>Pseudomonadales</taxon>
        <taxon>Pseudomonadaceae</taxon>
        <taxon>Pseudomonas</taxon>
    </lineage>
</organism>
<dbReference type="AlphaFoldDB" id="A0AAP0XAC2"/>